<dbReference type="SUPFAM" id="SSF52058">
    <property type="entry name" value="L domain-like"/>
    <property type="match status" value="5"/>
</dbReference>
<evidence type="ECO:0000256" key="4">
    <source>
        <dbReference type="ARBA" id="ARBA00022614"/>
    </source>
</evidence>
<dbReference type="SUPFAM" id="SSF52047">
    <property type="entry name" value="RNI-like"/>
    <property type="match status" value="2"/>
</dbReference>
<dbReference type="InterPro" id="IPR001611">
    <property type="entry name" value="Leu-rich_rpt"/>
</dbReference>
<reference evidence="13 14" key="1">
    <citation type="journal article" date="2021" name="bioRxiv">
        <title>The Gossypium anomalum genome as a resource for cotton improvement and evolutionary analysis of hybrid incompatibility.</title>
        <authorList>
            <person name="Grover C.E."/>
            <person name="Yuan D."/>
            <person name="Arick M.A."/>
            <person name="Miller E.R."/>
            <person name="Hu G."/>
            <person name="Peterson D.G."/>
            <person name="Wendel J.F."/>
            <person name="Udall J.A."/>
        </authorList>
    </citation>
    <scope>NUCLEOTIDE SEQUENCE [LARGE SCALE GENOMIC DNA]</scope>
    <source>
        <strain evidence="13">JFW-Udall</strain>
        <tissue evidence="13">Leaf</tissue>
    </source>
</reference>
<dbReference type="InterPro" id="IPR003591">
    <property type="entry name" value="Leu-rich_rpt_typical-subtyp"/>
</dbReference>
<comment type="similarity">
    <text evidence="2">Belongs to the RLP family.</text>
</comment>
<evidence type="ECO:0000256" key="11">
    <source>
        <dbReference type="ARBA" id="ARBA00023180"/>
    </source>
</evidence>
<evidence type="ECO:0008006" key="15">
    <source>
        <dbReference type="Google" id="ProtNLM"/>
    </source>
</evidence>
<dbReference type="Pfam" id="PF00560">
    <property type="entry name" value="LRR_1"/>
    <property type="match status" value="5"/>
</dbReference>
<keyword evidence="6" id="KW-0732">Signal</keyword>
<evidence type="ECO:0000256" key="12">
    <source>
        <dbReference type="SAM" id="Phobius"/>
    </source>
</evidence>
<dbReference type="Pfam" id="PF13855">
    <property type="entry name" value="LRR_8"/>
    <property type="match status" value="2"/>
</dbReference>
<comment type="caution">
    <text evidence="13">The sequence shown here is derived from an EMBL/GenBank/DDBJ whole genome shotgun (WGS) entry which is preliminary data.</text>
</comment>
<evidence type="ECO:0000256" key="8">
    <source>
        <dbReference type="ARBA" id="ARBA00022989"/>
    </source>
</evidence>
<protein>
    <recommendedName>
        <fullName evidence="15">Leucine-rich repeat-containing N-terminal plant-type domain-containing protein</fullName>
    </recommendedName>
</protein>
<dbReference type="PANTHER" id="PTHR48061:SF2">
    <property type="entry name" value="RECEPTOR LIKE PROTEIN 30-LIKE"/>
    <property type="match status" value="1"/>
</dbReference>
<name>A0A8J6DDU0_9ROSI</name>
<dbReference type="Proteomes" id="UP000701853">
    <property type="component" value="Chromosome 1"/>
</dbReference>
<feature type="transmembrane region" description="Helical" evidence="12">
    <location>
        <begin position="1895"/>
        <end position="1915"/>
    </location>
</feature>
<dbReference type="OrthoDB" id="1394818at2759"/>
<evidence type="ECO:0000313" key="13">
    <source>
        <dbReference type="EMBL" id="KAG8504230.1"/>
    </source>
</evidence>
<keyword evidence="3" id="KW-1003">Cell membrane</keyword>
<dbReference type="InterPro" id="IPR046956">
    <property type="entry name" value="RLP23-like"/>
</dbReference>
<evidence type="ECO:0000256" key="7">
    <source>
        <dbReference type="ARBA" id="ARBA00022737"/>
    </source>
</evidence>
<keyword evidence="14" id="KW-1185">Reference proteome</keyword>
<gene>
    <name evidence="13" type="ORF">CXB51_002611</name>
</gene>
<keyword evidence="9 12" id="KW-0472">Membrane</keyword>
<keyword evidence="4" id="KW-0433">Leucine-rich repeat</keyword>
<keyword evidence="8 12" id="KW-1133">Transmembrane helix</keyword>
<sequence>MTAFPTRFDKLENLRYLNLSEASFTGQIPFEISRLTRLVTLDLSIDTSLRASLKLEKPNLKTLVQNLTKLRFLYPDGVNISATGNEWCQALSPLTELQVLSMSDCYLSGLIHSSLSKLRSLSVIRLDRNNLSGLIPQLFTKFPNLTCLSLSSVNFSGPIPSFSSSINLIELILALNQLNGTINSTEWLGLSKLEIIGFGNNKLSRTIPPTLFGIPSLRTLSLSHNQFNGSIGDFHEFPGFLKNQISLRVLDLSKKQIHGKIPYWIWKPIDLARLNLSQNFLVGFERPLKNITSSLDILDLHGNQLEGEIPILSNAAYLDYSNNNFNSILPALIGYSLQYAFFFYLSNNNIQGSIPELICNSKDLKVPKSLVNCKMVKLLDIGNNRINDSFPCHLKNIATLRVVVLRSNKFNGHIDCPGNNSGWPVLQILDLASNNFSGKLHLTCLGTWDAMQPNPDKNQSELQHLQCEDLRSGNNVGLCGPPLKTKCGLPPAKEDSPLDSETGSIIHWNHLSIKIGFIFGLGIIIRWRIWYFERIDRALSRLFPRLGRETKKHGRRAKQNQRGRTQQRLGLRTLSRDIRSRTVNTGGKYSVHFGLSLDLELSLYLLSIGRDGGYGILSVWIALFPGFSLAFILKPKSMGGEQTGTKGEGLSCGAGGHVIGLDLSNRSISSAIDLVFNIFSNSIWLITDSCPLFLLPIASPHYYIYLELCHLLKFTSLGKKTKEDSACENEDFTAFMALIQFIFCSCFSISNLVLVSGQCQSDQKQLLLELNLSSNFKSTTFPTPLGRLMKWNQITDCSSWDGVSCDAGGHVIGLDLSGRSISSPIENSNSLFRLQHLQRLNLDLDRFPAGFEKLENLGYLNLSEAGFTGQIPIEISCLTSLDNSNLSGLVPTFFEEFPNLPSLGLGLYNCNGPTQLVYLDFSLNSFSGPVPSFSSFKNLTLLDLSDHHNHKLSGSIPPTLFRIPSLRRLILSQNQFNGSIGDLHGKASSLLHTLVLSKLLALLFWIRMEINWKMSPIWITQNNNFNSVLPAFFGDCLQSASFFSISNNNIHGSIPSSSRNKLSSTISDTFSKGCWLQTLSLNQNRLDGKVPKSLGNCKCLEVLDIGNNQINDSFPCHLKNIAKLHALVLRSNKLNGHIDCPRNNNGWPMLQIFDLASNNFSGKLHMTCLGTWDAMQPNSDKGQSELKHLINLDFGDDDFKYYGDAIPVTIKGNNWSLVNPNNFRKLARAWVLCGEIPLQLANLNFLSFLNVLNIKLVGPIPTSTQLQSFSEASFENNTGLCGPPLKTMCGTYFAVFLSISNLVLVSGQIPAKISRLTRLVTLDLSTNSFLSGEPLKLEKPNLEMLVQNLTRLRFLYLDGINISAMGNEWCRALSPLTELQVLSMSNCYLSGPIHSSLSKLQSLSVICLDYNNLSASVPQFFAEFPNLTSLSLRSTGLNGRLPDEIFQIPTLQTLDLSYNMLLKGSFPDFPLNASLQALALSSTKFGGQIPESLDNLGRLTRIELASCNFSGPIPKAFEKLTQLVSLDFSNNNFSGPIPSFSSSRNLTNLSLAHNKLVGTIHSTDWSSLSKLEDADVGDNKLSGTIPPTLSGIPSLQRLDLSHNQFNGSIGDFHGKASSLLNTLDLSNNKLQGQFPTSLFELRGLEILHLSSNNFSGLIPMNAFQNLGNLFSLDLSHNRLSIDATSTNISLLSFPTFTGLGLASCNLTEFPGFLKNQSSLMYLDLSNNHVHGKIPDWIWEPINLARLNLSDNFLVGFERPLKNITSSVEIIDLHNIAKLHVLVLRSNKFNGHIDCSGNNGGWSMLQIFDLASNNFSGKLHLTCLGTWNAMQHNPYSNLLELKHLHFVDSGSGGEASFENNAGLCGPPLKTKCGLPPGKEDSPSDSETGSIIHWNHLSIEIGFIFGLGIIIVPLIYWKRWRIWYFERIDRALSRLFPRLGRETKKHGRRAKQKQRGRTQQ</sequence>
<evidence type="ECO:0000256" key="10">
    <source>
        <dbReference type="ARBA" id="ARBA00023170"/>
    </source>
</evidence>
<evidence type="ECO:0000256" key="2">
    <source>
        <dbReference type="ARBA" id="ARBA00009592"/>
    </source>
</evidence>
<keyword evidence="11" id="KW-0325">Glycoprotein</keyword>
<keyword evidence="5 12" id="KW-0812">Transmembrane</keyword>
<evidence type="ECO:0000256" key="9">
    <source>
        <dbReference type="ARBA" id="ARBA00023136"/>
    </source>
</evidence>
<evidence type="ECO:0000313" key="14">
    <source>
        <dbReference type="Proteomes" id="UP000701853"/>
    </source>
</evidence>
<dbReference type="GO" id="GO:0005886">
    <property type="term" value="C:plasma membrane"/>
    <property type="evidence" value="ECO:0007669"/>
    <property type="project" value="UniProtKB-SubCell"/>
</dbReference>
<dbReference type="FunFam" id="3.80.10.10:FF:001678">
    <property type="entry name" value="Calmodulin-binding receptor kinase CaMRLK"/>
    <property type="match status" value="1"/>
</dbReference>
<accession>A0A8J6DDU0</accession>
<evidence type="ECO:0000256" key="6">
    <source>
        <dbReference type="ARBA" id="ARBA00022729"/>
    </source>
</evidence>
<evidence type="ECO:0000256" key="3">
    <source>
        <dbReference type="ARBA" id="ARBA00022475"/>
    </source>
</evidence>
<dbReference type="FunFam" id="3.80.10.10:FF:000095">
    <property type="entry name" value="LRR receptor-like serine/threonine-protein kinase GSO1"/>
    <property type="match status" value="1"/>
</dbReference>
<dbReference type="InterPro" id="IPR032675">
    <property type="entry name" value="LRR_dom_sf"/>
</dbReference>
<evidence type="ECO:0000256" key="1">
    <source>
        <dbReference type="ARBA" id="ARBA00004251"/>
    </source>
</evidence>
<keyword evidence="10" id="KW-0675">Receptor</keyword>
<dbReference type="SMART" id="SM00369">
    <property type="entry name" value="LRR_TYP"/>
    <property type="match status" value="10"/>
</dbReference>
<evidence type="ECO:0000256" key="5">
    <source>
        <dbReference type="ARBA" id="ARBA00022692"/>
    </source>
</evidence>
<dbReference type="PANTHER" id="PTHR48061">
    <property type="entry name" value="LEUCINE-RICH REPEAT RECEPTOR PROTEIN KINASE EMS1-LIKE-RELATED"/>
    <property type="match status" value="1"/>
</dbReference>
<proteinExistence type="inferred from homology"/>
<dbReference type="EMBL" id="JAHUZN010000001">
    <property type="protein sequence ID" value="KAG8504230.1"/>
    <property type="molecule type" value="Genomic_DNA"/>
</dbReference>
<keyword evidence="7" id="KW-0677">Repeat</keyword>
<comment type="subcellular location">
    <subcellularLocation>
        <location evidence="1">Cell membrane</location>
        <topology evidence="1">Single-pass type I membrane protein</topology>
    </subcellularLocation>
</comment>
<dbReference type="Gene3D" id="3.80.10.10">
    <property type="entry name" value="Ribonuclease Inhibitor"/>
    <property type="match status" value="10"/>
</dbReference>
<organism evidence="13 14">
    <name type="scientific">Gossypium anomalum</name>
    <dbReference type="NCBI Taxonomy" id="47600"/>
    <lineage>
        <taxon>Eukaryota</taxon>
        <taxon>Viridiplantae</taxon>
        <taxon>Streptophyta</taxon>
        <taxon>Embryophyta</taxon>
        <taxon>Tracheophyta</taxon>
        <taxon>Spermatophyta</taxon>
        <taxon>Magnoliopsida</taxon>
        <taxon>eudicotyledons</taxon>
        <taxon>Gunneridae</taxon>
        <taxon>Pentapetalae</taxon>
        <taxon>rosids</taxon>
        <taxon>malvids</taxon>
        <taxon>Malvales</taxon>
        <taxon>Malvaceae</taxon>
        <taxon>Malvoideae</taxon>
        <taxon>Gossypium</taxon>
    </lineage>
</organism>